<evidence type="ECO:0000313" key="4">
    <source>
        <dbReference type="Proteomes" id="UP000291591"/>
    </source>
</evidence>
<dbReference type="RefSeq" id="WP_130288059.1">
    <property type="nucleotide sequence ID" value="NZ_SHKL01000001.1"/>
</dbReference>
<evidence type="ECO:0000313" key="3">
    <source>
        <dbReference type="EMBL" id="RZT83281.1"/>
    </source>
</evidence>
<keyword evidence="1" id="KW-0812">Transmembrane</keyword>
<evidence type="ECO:0000256" key="1">
    <source>
        <dbReference type="SAM" id="Phobius"/>
    </source>
</evidence>
<name>A0A4Q7URG2_PSEST</name>
<protein>
    <submittedName>
        <fullName evidence="3">PH (Pleckstrin Homology) domain-containing protein</fullName>
    </submittedName>
</protein>
<comment type="caution">
    <text evidence="3">The sequence shown here is derived from an EMBL/GenBank/DDBJ whole genome shotgun (WGS) entry which is preliminary data.</text>
</comment>
<dbReference type="EMBL" id="SHKL01000001">
    <property type="protein sequence ID" value="RZT83281.1"/>
    <property type="molecule type" value="Genomic_DNA"/>
</dbReference>
<dbReference type="OrthoDB" id="5189227at2"/>
<dbReference type="AlphaFoldDB" id="A0A4Q7URG2"/>
<keyword evidence="4" id="KW-1185">Reference proteome</keyword>
<feature type="transmembrane region" description="Helical" evidence="1">
    <location>
        <begin position="16"/>
        <end position="36"/>
    </location>
</feature>
<reference evidence="3 4" key="1">
    <citation type="submission" date="2019-02" db="EMBL/GenBank/DDBJ databases">
        <title>Sequencing the genomes of 1000 actinobacteria strains.</title>
        <authorList>
            <person name="Klenk H.-P."/>
        </authorList>
    </citation>
    <scope>NUCLEOTIDE SEQUENCE [LARGE SCALE GENOMIC DNA]</scope>
    <source>
        <strain evidence="3 4">DSM 45779</strain>
    </source>
</reference>
<keyword evidence="1" id="KW-1133">Transmembrane helix</keyword>
<feature type="domain" description="Low molecular weight protein antigen 6 PH" evidence="2">
    <location>
        <begin position="65"/>
        <end position="145"/>
    </location>
</feature>
<evidence type="ECO:0000259" key="2">
    <source>
        <dbReference type="Pfam" id="PF10756"/>
    </source>
</evidence>
<keyword evidence="1" id="KW-0472">Membrane</keyword>
<dbReference type="Proteomes" id="UP000291591">
    <property type="component" value="Unassembled WGS sequence"/>
</dbReference>
<dbReference type="Pfam" id="PF10756">
    <property type="entry name" value="bPH_6"/>
    <property type="match status" value="1"/>
</dbReference>
<dbReference type="InterPro" id="IPR019692">
    <property type="entry name" value="CFP-6_PH"/>
</dbReference>
<gene>
    <name evidence="3" type="ORF">EV383_0080</name>
</gene>
<proteinExistence type="predicted"/>
<sequence>MGDHDRAVSWSTPTGLVVMAWVLAGAAAVWLVLLLLTGSDRPGQLIAAVAAAGLGTAAASGTKARPRLAAGPDGLVVRRLSWTLDVGWGRVDNVRVLRQRRFGRESSLLELELREPDGAERLVILGRLELGEDPEEVAEVLETYRTPR</sequence>
<organism evidence="3 4">
    <name type="scientific">Pseudonocardia sediminis</name>
    <dbReference type="NCBI Taxonomy" id="1397368"/>
    <lineage>
        <taxon>Bacteria</taxon>
        <taxon>Bacillati</taxon>
        <taxon>Actinomycetota</taxon>
        <taxon>Actinomycetes</taxon>
        <taxon>Pseudonocardiales</taxon>
        <taxon>Pseudonocardiaceae</taxon>
        <taxon>Pseudonocardia</taxon>
    </lineage>
</organism>
<accession>A0A4Q7URG2</accession>